<dbReference type="AlphaFoldDB" id="A0A9N7Z4X5"/>
<feature type="compositionally biased region" description="Basic residues" evidence="1">
    <location>
        <begin position="25"/>
        <end position="36"/>
    </location>
</feature>
<reference evidence="2" key="1">
    <citation type="submission" date="2020-03" db="EMBL/GenBank/DDBJ databases">
        <authorList>
            <person name="Weist P."/>
        </authorList>
    </citation>
    <scope>NUCLEOTIDE SEQUENCE</scope>
</reference>
<comment type="caution">
    <text evidence="2">The sequence shown here is derived from an EMBL/GenBank/DDBJ whole genome shotgun (WGS) entry which is preliminary data.</text>
</comment>
<dbReference type="Proteomes" id="UP001153269">
    <property type="component" value="Unassembled WGS sequence"/>
</dbReference>
<dbReference type="EMBL" id="CADEAL010004089">
    <property type="protein sequence ID" value="CAB1451425.1"/>
    <property type="molecule type" value="Genomic_DNA"/>
</dbReference>
<proteinExistence type="predicted"/>
<feature type="region of interest" description="Disordered" evidence="1">
    <location>
        <begin position="62"/>
        <end position="83"/>
    </location>
</feature>
<accession>A0A9N7Z4X5</accession>
<feature type="compositionally biased region" description="Low complexity" evidence="1">
    <location>
        <begin position="72"/>
        <end position="81"/>
    </location>
</feature>
<sequence length="139" mass="15722">MRRSEVIAFYYGKRKGGGRRGGWSGRKRRRRRRRIKVAPSSYKRSPVKSMQLWRLVPDQHTDTHNHALHTKSSPAAVPPVSLSDKQPQRIAIRLLTRYSPTCSGMTHSRAAIEPVREKLAAEGTRWLPADNAVLAEGTV</sequence>
<protein>
    <submittedName>
        <fullName evidence="2">Uncharacterized protein</fullName>
    </submittedName>
</protein>
<evidence type="ECO:0000313" key="2">
    <source>
        <dbReference type="EMBL" id="CAB1451425.1"/>
    </source>
</evidence>
<evidence type="ECO:0000313" key="3">
    <source>
        <dbReference type="Proteomes" id="UP001153269"/>
    </source>
</evidence>
<gene>
    <name evidence="2" type="ORF">PLEPLA_LOCUS39119</name>
</gene>
<organism evidence="2 3">
    <name type="scientific">Pleuronectes platessa</name>
    <name type="common">European plaice</name>
    <dbReference type="NCBI Taxonomy" id="8262"/>
    <lineage>
        <taxon>Eukaryota</taxon>
        <taxon>Metazoa</taxon>
        <taxon>Chordata</taxon>
        <taxon>Craniata</taxon>
        <taxon>Vertebrata</taxon>
        <taxon>Euteleostomi</taxon>
        <taxon>Actinopterygii</taxon>
        <taxon>Neopterygii</taxon>
        <taxon>Teleostei</taxon>
        <taxon>Neoteleostei</taxon>
        <taxon>Acanthomorphata</taxon>
        <taxon>Carangaria</taxon>
        <taxon>Pleuronectiformes</taxon>
        <taxon>Pleuronectoidei</taxon>
        <taxon>Pleuronectidae</taxon>
        <taxon>Pleuronectes</taxon>
    </lineage>
</organism>
<evidence type="ECO:0000256" key="1">
    <source>
        <dbReference type="SAM" id="MobiDB-lite"/>
    </source>
</evidence>
<name>A0A9N7Z4X5_PLEPL</name>
<keyword evidence="3" id="KW-1185">Reference proteome</keyword>
<feature type="region of interest" description="Disordered" evidence="1">
    <location>
        <begin position="13"/>
        <end position="41"/>
    </location>
</feature>